<keyword evidence="3" id="KW-1185">Reference proteome</keyword>
<dbReference type="InterPro" id="IPR037401">
    <property type="entry name" value="SnoaL-like"/>
</dbReference>
<organism evidence="2 3">
    <name type="scientific">Flavobacterium nitrogenifigens</name>
    <dbReference type="NCBI Taxonomy" id="1617283"/>
    <lineage>
        <taxon>Bacteria</taxon>
        <taxon>Pseudomonadati</taxon>
        <taxon>Bacteroidota</taxon>
        <taxon>Flavobacteriia</taxon>
        <taxon>Flavobacteriales</taxon>
        <taxon>Flavobacteriaceae</taxon>
        <taxon>Flavobacterium</taxon>
    </lineage>
</organism>
<name>A0A7W7N7F6_9FLAO</name>
<dbReference type="SUPFAM" id="SSF54427">
    <property type="entry name" value="NTF2-like"/>
    <property type="match status" value="1"/>
</dbReference>
<dbReference type="Pfam" id="PF12680">
    <property type="entry name" value="SnoaL_2"/>
    <property type="match status" value="1"/>
</dbReference>
<comment type="caution">
    <text evidence="2">The sequence shown here is derived from an EMBL/GenBank/DDBJ whole genome shotgun (WGS) entry which is preliminary data.</text>
</comment>
<sequence>MSVKFEHVIEKAYNAFNERNIDNCLSTMQEDVQWSKAWEGGYIIGHDEIRSYWTRQWSEINPKVEPVGFDERENGSLEVKVHQNVKDLQGNLMFDGFVKHVYTFENGLIKTMDIELVEN</sequence>
<dbReference type="Gene3D" id="3.10.450.50">
    <property type="match status" value="1"/>
</dbReference>
<evidence type="ECO:0000259" key="1">
    <source>
        <dbReference type="Pfam" id="PF12680"/>
    </source>
</evidence>
<evidence type="ECO:0000313" key="2">
    <source>
        <dbReference type="EMBL" id="MBB4802713.1"/>
    </source>
</evidence>
<accession>A0A7W7N7F6</accession>
<dbReference type="EMBL" id="JACHLD010000004">
    <property type="protein sequence ID" value="MBB4802713.1"/>
    <property type="molecule type" value="Genomic_DNA"/>
</dbReference>
<dbReference type="AlphaFoldDB" id="A0A7W7N7F6"/>
<dbReference type="RefSeq" id="WP_184162967.1">
    <property type="nucleotide sequence ID" value="NZ_JACHLD010000004.1"/>
</dbReference>
<evidence type="ECO:0000313" key="3">
    <source>
        <dbReference type="Proteomes" id="UP000561681"/>
    </source>
</evidence>
<dbReference type="InterPro" id="IPR032710">
    <property type="entry name" value="NTF2-like_dom_sf"/>
</dbReference>
<feature type="domain" description="SnoaL-like" evidence="1">
    <location>
        <begin position="10"/>
        <end position="110"/>
    </location>
</feature>
<gene>
    <name evidence="2" type="ORF">HNP37_002788</name>
</gene>
<protein>
    <recommendedName>
        <fullName evidence="1">SnoaL-like domain-containing protein</fullName>
    </recommendedName>
</protein>
<reference evidence="2 3" key="1">
    <citation type="submission" date="2020-08" db="EMBL/GenBank/DDBJ databases">
        <title>Functional genomics of gut bacteria from endangered species of beetles.</title>
        <authorList>
            <person name="Carlos-Shanley C."/>
        </authorList>
    </citation>
    <scope>NUCLEOTIDE SEQUENCE [LARGE SCALE GENOMIC DNA]</scope>
    <source>
        <strain evidence="2 3">S00142</strain>
    </source>
</reference>
<proteinExistence type="predicted"/>
<dbReference type="Proteomes" id="UP000561681">
    <property type="component" value="Unassembled WGS sequence"/>
</dbReference>